<reference evidence="2" key="1">
    <citation type="submission" date="2018-02" db="EMBL/GenBank/DDBJ databases">
        <title>Rhizophora mucronata_Transcriptome.</title>
        <authorList>
            <person name="Meera S.P."/>
            <person name="Sreeshan A."/>
            <person name="Augustine A."/>
        </authorList>
    </citation>
    <scope>NUCLEOTIDE SEQUENCE</scope>
    <source>
        <tissue evidence="2">Leaf</tissue>
    </source>
</reference>
<sequence>MVEASFLNGTEQADARFSPD</sequence>
<evidence type="ECO:0000256" key="1">
    <source>
        <dbReference type="SAM" id="MobiDB-lite"/>
    </source>
</evidence>
<accession>A0A2P2PFX3</accession>
<dbReference type="AlphaFoldDB" id="A0A2P2PFX3"/>
<dbReference type="EMBL" id="GGEC01073142">
    <property type="protein sequence ID" value="MBX53626.1"/>
    <property type="molecule type" value="Transcribed_RNA"/>
</dbReference>
<evidence type="ECO:0000313" key="2">
    <source>
        <dbReference type="EMBL" id="MBX53626.1"/>
    </source>
</evidence>
<feature type="region of interest" description="Disordered" evidence="1">
    <location>
        <begin position="1"/>
        <end position="20"/>
    </location>
</feature>
<protein>
    <submittedName>
        <fullName evidence="2">Uncharacterized protein</fullName>
    </submittedName>
</protein>
<organism evidence="2">
    <name type="scientific">Rhizophora mucronata</name>
    <name type="common">Asiatic mangrove</name>
    <dbReference type="NCBI Taxonomy" id="61149"/>
    <lineage>
        <taxon>Eukaryota</taxon>
        <taxon>Viridiplantae</taxon>
        <taxon>Streptophyta</taxon>
        <taxon>Embryophyta</taxon>
        <taxon>Tracheophyta</taxon>
        <taxon>Spermatophyta</taxon>
        <taxon>Magnoliopsida</taxon>
        <taxon>eudicotyledons</taxon>
        <taxon>Gunneridae</taxon>
        <taxon>Pentapetalae</taxon>
        <taxon>rosids</taxon>
        <taxon>fabids</taxon>
        <taxon>Malpighiales</taxon>
        <taxon>Rhizophoraceae</taxon>
        <taxon>Rhizophora</taxon>
    </lineage>
</organism>
<proteinExistence type="predicted"/>
<name>A0A2P2PFX3_RHIMU</name>